<keyword evidence="2" id="KW-0732">Signal</keyword>
<name>A0A4P6ET32_9MICO</name>
<evidence type="ECO:0000256" key="2">
    <source>
        <dbReference type="SAM" id="SignalP"/>
    </source>
</evidence>
<dbReference type="Proteomes" id="UP000291758">
    <property type="component" value="Chromosome"/>
</dbReference>
<protein>
    <submittedName>
        <fullName evidence="3">BMP family ABC transporter substrate-binding protein</fullName>
    </submittedName>
</protein>
<keyword evidence="4" id="KW-1185">Reference proteome</keyword>
<evidence type="ECO:0000256" key="1">
    <source>
        <dbReference type="SAM" id="MobiDB-lite"/>
    </source>
</evidence>
<organism evidence="3 4">
    <name type="scientific">Xylanimonas allomyrinae</name>
    <dbReference type="NCBI Taxonomy" id="2509459"/>
    <lineage>
        <taxon>Bacteria</taxon>
        <taxon>Bacillati</taxon>
        <taxon>Actinomycetota</taxon>
        <taxon>Actinomycetes</taxon>
        <taxon>Micrococcales</taxon>
        <taxon>Promicromonosporaceae</taxon>
        <taxon>Xylanimonas</taxon>
    </lineage>
</organism>
<proteinExistence type="predicted"/>
<dbReference type="EMBL" id="CP035495">
    <property type="protein sequence ID" value="QAY64749.1"/>
    <property type="molecule type" value="Genomic_DNA"/>
</dbReference>
<dbReference type="PROSITE" id="PS51257">
    <property type="entry name" value="PROKAR_LIPOPROTEIN"/>
    <property type="match status" value="1"/>
</dbReference>
<evidence type="ECO:0000313" key="3">
    <source>
        <dbReference type="EMBL" id="QAY64749.1"/>
    </source>
</evidence>
<feature type="compositionally biased region" description="Low complexity" evidence="1">
    <location>
        <begin position="47"/>
        <end position="60"/>
    </location>
</feature>
<evidence type="ECO:0000313" key="4">
    <source>
        <dbReference type="Proteomes" id="UP000291758"/>
    </source>
</evidence>
<sequence length="252" mass="24773">MRVSRAGRRSAATVALAAAVASGLATGLVSGCSPHAAADVARVAASHPSGAAPAPSAAPDRPAPGPSPRPLGAGFLGDTPTPAPESTVSPEPGSWDGVVPAAGYRMVLVTEGDDPATTTLAAAVTRYAAAHEVALTTLTAHGDDEVAARLEHAAADAPDLIVGAGDGVVDVFALLTAQHLDQQFLVLGAQLGEPTDNVTAVVWPGATFRGTGLATDGDRDPATVTAARGAEAIGAGVASVLHGVTGIVLDLR</sequence>
<feature type="chain" id="PRO_5039041724" evidence="2">
    <location>
        <begin position="26"/>
        <end position="252"/>
    </location>
</feature>
<dbReference type="KEGG" id="xyl:ET495_05090"/>
<reference evidence="3 4" key="1">
    <citation type="submission" date="2019-01" db="EMBL/GenBank/DDBJ databases">
        <title>Genome sequencing of strain 2JSPR-7.</title>
        <authorList>
            <person name="Heo J."/>
            <person name="Kim S.-J."/>
            <person name="Kim J.-S."/>
            <person name="Hong S.-B."/>
            <person name="Kwon S.-W."/>
        </authorList>
    </citation>
    <scope>NUCLEOTIDE SEQUENCE [LARGE SCALE GENOMIC DNA]</scope>
    <source>
        <strain evidence="3 4">2JSPR-7</strain>
    </source>
</reference>
<gene>
    <name evidence="3" type="ORF">ET495_05090</name>
</gene>
<feature type="region of interest" description="Disordered" evidence="1">
    <location>
        <begin position="47"/>
        <end position="96"/>
    </location>
</feature>
<dbReference type="AlphaFoldDB" id="A0A4P6ET32"/>
<dbReference type="Gene3D" id="3.40.50.2300">
    <property type="match status" value="1"/>
</dbReference>
<accession>A0A4P6ET32</accession>
<dbReference type="OrthoDB" id="4824377at2"/>
<feature type="signal peptide" evidence="2">
    <location>
        <begin position="1"/>
        <end position="25"/>
    </location>
</feature>